<evidence type="ECO:0000313" key="1">
    <source>
        <dbReference type="EMBL" id="KGB37330.1"/>
    </source>
</evidence>
<accession>A0A094ZRE9</accession>
<sequence>MNSLLLNRIPVNRINAYVVSSWSNSMVKCSHDVLHQANNQIGEWSKQYIDDVEMNSSECECIDSEVLVLS</sequence>
<protein>
    <submittedName>
        <fullName evidence="1">Uncharacterized protein</fullName>
    </submittedName>
</protein>
<name>A0A094ZRE9_SCHHA</name>
<gene>
    <name evidence="1" type="ORF">MS3_05664</name>
</gene>
<dbReference type="AlphaFoldDB" id="A0A094ZRE9"/>
<organism evidence="1">
    <name type="scientific">Schistosoma haematobium</name>
    <name type="common">Blood fluke</name>
    <dbReference type="NCBI Taxonomy" id="6185"/>
    <lineage>
        <taxon>Eukaryota</taxon>
        <taxon>Metazoa</taxon>
        <taxon>Spiralia</taxon>
        <taxon>Lophotrochozoa</taxon>
        <taxon>Platyhelminthes</taxon>
        <taxon>Trematoda</taxon>
        <taxon>Digenea</taxon>
        <taxon>Strigeidida</taxon>
        <taxon>Schistosomatoidea</taxon>
        <taxon>Schistosomatidae</taxon>
        <taxon>Schistosoma</taxon>
    </lineage>
</organism>
<proteinExistence type="predicted"/>
<reference evidence="1" key="1">
    <citation type="journal article" date="2012" name="Nat. Genet.">
        <title>Whole-genome sequence of Schistosoma haematobium.</title>
        <authorList>
            <person name="Young N.D."/>
            <person name="Jex A.R."/>
            <person name="Li B."/>
            <person name="Liu S."/>
            <person name="Yang L."/>
            <person name="Xiong Z."/>
            <person name="Li Y."/>
            <person name="Cantacessi C."/>
            <person name="Hall R.S."/>
            <person name="Xu X."/>
            <person name="Chen F."/>
            <person name="Wu X."/>
            <person name="Zerlotini A."/>
            <person name="Oliveira G."/>
            <person name="Hofmann A."/>
            <person name="Zhang G."/>
            <person name="Fang X."/>
            <person name="Kang Y."/>
            <person name="Campbell B.E."/>
            <person name="Loukas A."/>
            <person name="Ranganathan S."/>
            <person name="Rollinson D."/>
            <person name="Rinaldi G."/>
            <person name="Brindley P.J."/>
            <person name="Yang H."/>
            <person name="Wang J."/>
            <person name="Wang J."/>
            <person name="Gasser R.B."/>
        </authorList>
    </citation>
    <scope>NUCLEOTIDE SEQUENCE [LARGE SCALE GENOMIC DNA]</scope>
</reference>
<dbReference type="EMBL" id="KL250871">
    <property type="protein sequence ID" value="KGB37330.1"/>
    <property type="molecule type" value="Genomic_DNA"/>
</dbReference>